<evidence type="ECO:0000313" key="2">
    <source>
        <dbReference type="EMBL" id="GEM04521.1"/>
    </source>
</evidence>
<name>A0A1I6S0C8_9BACI</name>
<dbReference type="STRING" id="306541.SAMN05421668_10753"/>
<evidence type="ECO:0000313" key="5">
    <source>
        <dbReference type="Proteomes" id="UP000321773"/>
    </source>
</evidence>
<evidence type="ECO:0000313" key="3">
    <source>
        <dbReference type="EMBL" id="SFS70178.1"/>
    </source>
</evidence>
<keyword evidence="1" id="KW-0812">Transmembrane</keyword>
<keyword evidence="1" id="KW-0472">Membrane</keyword>
<dbReference type="EMBL" id="BJWJ01000013">
    <property type="protein sequence ID" value="GEM04521.1"/>
    <property type="molecule type" value="Genomic_DNA"/>
</dbReference>
<protein>
    <submittedName>
        <fullName evidence="3">Uncharacterized protein</fullName>
    </submittedName>
</protein>
<dbReference type="AlphaFoldDB" id="A0A1I6S0C8"/>
<keyword evidence="1" id="KW-1133">Transmembrane helix</keyword>
<gene>
    <name evidence="2" type="ORF">HMI01_15090</name>
    <name evidence="3" type="ORF">SAMN05421668_10753</name>
</gene>
<reference evidence="2 5" key="2">
    <citation type="submission" date="2019-07" db="EMBL/GenBank/DDBJ databases">
        <title>Whole genome shotgun sequence of Halolactibacillus miurensis NBRC 100873.</title>
        <authorList>
            <person name="Hosoyama A."/>
            <person name="Uohara A."/>
            <person name="Ohji S."/>
            <person name="Ichikawa N."/>
        </authorList>
    </citation>
    <scope>NUCLEOTIDE SEQUENCE [LARGE SCALE GENOMIC DNA]</scope>
    <source>
        <strain evidence="2 5">NBRC 100873</strain>
    </source>
</reference>
<dbReference type="Proteomes" id="UP000199139">
    <property type="component" value="Unassembled WGS sequence"/>
</dbReference>
<evidence type="ECO:0000313" key="4">
    <source>
        <dbReference type="Proteomes" id="UP000199139"/>
    </source>
</evidence>
<proteinExistence type="predicted"/>
<evidence type="ECO:0000256" key="1">
    <source>
        <dbReference type="SAM" id="Phobius"/>
    </source>
</evidence>
<dbReference type="Proteomes" id="UP000321773">
    <property type="component" value="Unassembled WGS sequence"/>
</dbReference>
<organism evidence="3 4">
    <name type="scientific">Halolactibacillus miurensis</name>
    <dbReference type="NCBI Taxonomy" id="306541"/>
    <lineage>
        <taxon>Bacteria</taxon>
        <taxon>Bacillati</taxon>
        <taxon>Bacillota</taxon>
        <taxon>Bacilli</taxon>
        <taxon>Bacillales</taxon>
        <taxon>Bacillaceae</taxon>
        <taxon>Halolactibacillus</taxon>
    </lineage>
</organism>
<accession>A0A1I6S0C8</accession>
<sequence>MLKSAFSTPKYVFLFIKENTSDLLMLIGISFISVGFFIWSTIIGFIVTGILIVGVSLLIHKGGV</sequence>
<dbReference type="EMBL" id="FPAI01000007">
    <property type="protein sequence ID" value="SFS70178.1"/>
    <property type="molecule type" value="Genomic_DNA"/>
</dbReference>
<reference evidence="3 4" key="1">
    <citation type="submission" date="2016-10" db="EMBL/GenBank/DDBJ databases">
        <authorList>
            <person name="de Groot N.N."/>
        </authorList>
    </citation>
    <scope>NUCLEOTIDE SEQUENCE [LARGE SCALE GENOMIC DNA]</scope>
    <source>
        <strain evidence="3 4">DSM 17074</strain>
    </source>
</reference>
<feature type="transmembrane region" description="Helical" evidence="1">
    <location>
        <begin position="26"/>
        <end position="59"/>
    </location>
</feature>
<keyword evidence="5" id="KW-1185">Reference proteome</keyword>